<dbReference type="InterPro" id="IPR052169">
    <property type="entry name" value="CW_Biosynth-Accessory"/>
</dbReference>
<keyword evidence="4" id="KW-1185">Reference proteome</keyword>
<sequence length="406" mass="43379">MASNNIAHPGGPGLSILAVGDVFVDRDDPATAFHSARDVLSSGDVVFGNCEGVFSDDIQRAPSAGSTLTAPAANAAPLAKAGFDIMSLANNHSLDGGHAALLSMRRTLADLDIATVGAGANLAEATAPGYLERNGARLAFLAFSSVFPYGYEARPGVPGLAPFRAHTRYTPLDLNAWNPGMAPLVSTEPLVEDQKAFINSITEARSKADIVVVSFHWGDSTLPFSLTDHERRTARLAIDNGADVVVGHHHHMLRGVEFHSGKPIFYGLGHYVFDLPNLAERIARDGYLGVGRPEEMAAWARKFGEFMIRPRQGYPLLPFHQDSRLTGAAVIHIAPSGRISAGFLPAIINPANEPIHVSADSDEGRRVVAYLERCCTTEQLPTRLVAPRPDSGLPTSCIEFVSTSTD</sequence>
<dbReference type="Pfam" id="PF09587">
    <property type="entry name" value="PGA_cap"/>
    <property type="match status" value="1"/>
</dbReference>
<evidence type="ECO:0000313" key="4">
    <source>
        <dbReference type="Proteomes" id="UP001221838"/>
    </source>
</evidence>
<evidence type="ECO:0000313" key="3">
    <source>
        <dbReference type="EMBL" id="MDC0714181.1"/>
    </source>
</evidence>
<dbReference type="InterPro" id="IPR029052">
    <property type="entry name" value="Metallo-depent_PP-like"/>
</dbReference>
<dbReference type="SMART" id="SM00854">
    <property type="entry name" value="PGA_cap"/>
    <property type="match status" value="1"/>
</dbReference>
<protein>
    <submittedName>
        <fullName evidence="3">CapA family protein</fullName>
    </submittedName>
</protein>
<dbReference type="InterPro" id="IPR019079">
    <property type="entry name" value="Capsule_synth_CapA"/>
</dbReference>
<proteinExistence type="inferred from homology"/>
<dbReference type="CDD" id="cd07381">
    <property type="entry name" value="MPP_CapA"/>
    <property type="match status" value="1"/>
</dbReference>
<dbReference type="RefSeq" id="WP_272144748.1">
    <property type="nucleotide sequence ID" value="NZ_JAQNDM010000002.1"/>
</dbReference>
<dbReference type="PANTHER" id="PTHR33393">
    <property type="entry name" value="POLYGLUTAMINE SYNTHESIS ACCESSORY PROTEIN RV0574C-RELATED"/>
    <property type="match status" value="1"/>
</dbReference>
<dbReference type="EMBL" id="JAQNDM010000002">
    <property type="protein sequence ID" value="MDC0714181.1"/>
    <property type="molecule type" value="Genomic_DNA"/>
</dbReference>
<dbReference type="PANTHER" id="PTHR33393:SF13">
    <property type="entry name" value="PGA BIOSYNTHESIS PROTEIN CAPA"/>
    <property type="match status" value="1"/>
</dbReference>
<reference evidence="3 4" key="1">
    <citation type="submission" date="2022-11" db="EMBL/GenBank/DDBJ databases">
        <title>Minimal conservation of predation-associated metabolite biosynthetic gene clusters underscores biosynthetic potential of Myxococcota including descriptions for ten novel species: Archangium lansinium sp. nov., Myxococcus landrumus sp. nov., Nannocystis bai.</title>
        <authorList>
            <person name="Ahearne A."/>
            <person name="Stevens C."/>
            <person name="Dowd S."/>
        </authorList>
    </citation>
    <scope>NUCLEOTIDE SEQUENCE [LARGE SCALE GENOMIC DNA]</scope>
    <source>
        <strain evidence="3 4">NCWAL01</strain>
    </source>
</reference>
<feature type="domain" description="Capsule synthesis protein CapA" evidence="2">
    <location>
        <begin position="15"/>
        <end position="275"/>
    </location>
</feature>
<comment type="similarity">
    <text evidence="1">Belongs to the CapA family.</text>
</comment>
<name>A0ABT5DP94_9BACT</name>
<dbReference type="Gene3D" id="3.60.21.10">
    <property type="match status" value="1"/>
</dbReference>
<dbReference type="Proteomes" id="UP001221838">
    <property type="component" value="Unassembled WGS sequence"/>
</dbReference>
<evidence type="ECO:0000256" key="1">
    <source>
        <dbReference type="ARBA" id="ARBA00005662"/>
    </source>
</evidence>
<comment type="caution">
    <text evidence="3">The sequence shown here is derived from an EMBL/GenBank/DDBJ whole genome shotgun (WGS) entry which is preliminary data.</text>
</comment>
<dbReference type="SUPFAM" id="SSF56300">
    <property type="entry name" value="Metallo-dependent phosphatases"/>
    <property type="match status" value="1"/>
</dbReference>
<accession>A0ABT5DP94</accession>
<gene>
    <name evidence="3" type="ORF">POL68_37295</name>
</gene>
<organism evidence="3 4">
    <name type="scientific">Stigmatella ashevillensis</name>
    <dbReference type="NCBI Taxonomy" id="2995309"/>
    <lineage>
        <taxon>Bacteria</taxon>
        <taxon>Pseudomonadati</taxon>
        <taxon>Myxococcota</taxon>
        <taxon>Myxococcia</taxon>
        <taxon>Myxococcales</taxon>
        <taxon>Cystobacterineae</taxon>
        <taxon>Archangiaceae</taxon>
        <taxon>Stigmatella</taxon>
    </lineage>
</organism>
<evidence type="ECO:0000259" key="2">
    <source>
        <dbReference type="SMART" id="SM00854"/>
    </source>
</evidence>